<keyword evidence="1" id="KW-0175">Coiled coil</keyword>
<reference evidence="2 3" key="1">
    <citation type="submission" date="2017-04" db="EMBL/GenBank/DDBJ databases">
        <authorList>
            <person name="Afonso C.L."/>
            <person name="Miller P.J."/>
            <person name="Scott M.A."/>
            <person name="Spackman E."/>
            <person name="Goraichik I."/>
            <person name="Dimitrov K.M."/>
            <person name="Suarez D.L."/>
            <person name="Swayne D.E."/>
        </authorList>
    </citation>
    <scope>NUCLEOTIDE SEQUENCE [LARGE SCALE GENOMIC DNA]</scope>
</reference>
<evidence type="ECO:0000256" key="1">
    <source>
        <dbReference type="SAM" id="Coils"/>
    </source>
</evidence>
<dbReference type="OrthoDB" id="4067637at2759"/>
<evidence type="ECO:0000313" key="2">
    <source>
        <dbReference type="EMBL" id="SMN18266.1"/>
    </source>
</evidence>
<proteinExistence type="predicted"/>
<name>A0A1X7QZ32_9SACH</name>
<dbReference type="Proteomes" id="UP000196158">
    <property type="component" value="Unassembled WGS sequence"/>
</dbReference>
<sequence>MAENCELFKRWTSGQPWFVLIKVWVYNSFASCLDPELLLTLNSGNSSATVFDGCEINPPNISRILQEVRMMELADLKINILYQRRELNILREDLQLLKNELLAQEKVENNKRKIVKISDYSLEDIFMDDDSFCSTATGYFSTVSANEKNNINSNKINNGVSGNKLIDNIGLNLKIIQK</sequence>
<dbReference type="AlphaFoldDB" id="A0A1X7QZ32"/>
<protein>
    <submittedName>
        <fullName evidence="2">Uncharacterized protein</fullName>
    </submittedName>
</protein>
<evidence type="ECO:0000313" key="3">
    <source>
        <dbReference type="Proteomes" id="UP000196158"/>
    </source>
</evidence>
<organism evidence="2 3">
    <name type="scientific">Maudiozyma saulgeensis</name>
    <dbReference type="NCBI Taxonomy" id="1789683"/>
    <lineage>
        <taxon>Eukaryota</taxon>
        <taxon>Fungi</taxon>
        <taxon>Dikarya</taxon>
        <taxon>Ascomycota</taxon>
        <taxon>Saccharomycotina</taxon>
        <taxon>Saccharomycetes</taxon>
        <taxon>Saccharomycetales</taxon>
        <taxon>Saccharomycetaceae</taxon>
        <taxon>Maudiozyma</taxon>
    </lineage>
</organism>
<accession>A0A1X7QZ32</accession>
<gene>
    <name evidence="2" type="ORF">KASA_0Q07172G</name>
</gene>
<dbReference type="EMBL" id="FXLY01000002">
    <property type="protein sequence ID" value="SMN18266.1"/>
    <property type="molecule type" value="Genomic_DNA"/>
</dbReference>
<feature type="coiled-coil region" evidence="1">
    <location>
        <begin position="80"/>
        <end position="107"/>
    </location>
</feature>
<keyword evidence="3" id="KW-1185">Reference proteome</keyword>